<evidence type="ECO:0000256" key="1">
    <source>
        <dbReference type="ARBA" id="ARBA00004377"/>
    </source>
</evidence>
<evidence type="ECO:0000256" key="9">
    <source>
        <dbReference type="SAM" id="Phobius"/>
    </source>
</evidence>
<comment type="subcellular location">
    <subcellularLocation>
        <location evidence="1">Cell inner membrane</location>
        <topology evidence="1">Single-pass membrane protein</topology>
    </subcellularLocation>
</comment>
<keyword evidence="7 9" id="KW-1133">Transmembrane helix</keyword>
<dbReference type="GO" id="GO:0005886">
    <property type="term" value="C:plasma membrane"/>
    <property type="evidence" value="ECO:0007669"/>
    <property type="project" value="UniProtKB-SubCell"/>
</dbReference>
<dbReference type="GO" id="GO:0015628">
    <property type="term" value="P:protein secretion by the type II secretion system"/>
    <property type="evidence" value="ECO:0007669"/>
    <property type="project" value="InterPro"/>
</dbReference>
<reference evidence="10 11" key="1">
    <citation type="submission" date="2016-12" db="EMBL/GenBank/DDBJ databases">
        <authorList>
            <person name="Song W.-J."/>
            <person name="Kurnit D.M."/>
        </authorList>
    </citation>
    <scope>NUCLEOTIDE SEQUENCE [LARGE SCALE GENOMIC DNA]</scope>
    <source>
        <strain evidence="10 11">DSM 18488</strain>
    </source>
</reference>
<evidence type="ECO:0000256" key="6">
    <source>
        <dbReference type="ARBA" id="ARBA00022692"/>
    </source>
</evidence>
<name>A0A1M7YE18_9BACT</name>
<dbReference type="STRING" id="1121416.SAMN02745220_03690"/>
<dbReference type="NCBIfam" id="TIGR02532">
    <property type="entry name" value="IV_pilin_GFxxxE"/>
    <property type="match status" value="1"/>
</dbReference>
<dbReference type="Proteomes" id="UP000184603">
    <property type="component" value="Unassembled WGS sequence"/>
</dbReference>
<keyword evidence="4" id="KW-0488">Methylation</keyword>
<dbReference type="InterPro" id="IPR012902">
    <property type="entry name" value="N_methyl_site"/>
</dbReference>
<proteinExistence type="inferred from homology"/>
<sequence length="152" mass="17050">MSRYRMINKRYHQSERGQEVGVDDYRGFTLLEVMIALAILAIAMTSLFGSQSQALSLAIEAKFNGAASFLAQEKLAEYEAGIVEIISGEGDFGEGFPGFGWKTEVSDAELDGFDGLAELDRGLKRIDLTISWEEEQFTETFTEYVRIRKTEL</sequence>
<keyword evidence="6 9" id="KW-0812">Transmembrane</keyword>
<evidence type="ECO:0000313" key="10">
    <source>
        <dbReference type="EMBL" id="SHO50890.1"/>
    </source>
</evidence>
<protein>
    <submittedName>
        <fullName evidence="10">General secretion pathway protein I</fullName>
    </submittedName>
</protein>
<dbReference type="AlphaFoldDB" id="A0A1M7YE18"/>
<evidence type="ECO:0000313" key="11">
    <source>
        <dbReference type="Proteomes" id="UP000184603"/>
    </source>
</evidence>
<evidence type="ECO:0000256" key="8">
    <source>
        <dbReference type="ARBA" id="ARBA00023136"/>
    </source>
</evidence>
<dbReference type="EMBL" id="FRFE01000021">
    <property type="protein sequence ID" value="SHO50890.1"/>
    <property type="molecule type" value="Genomic_DNA"/>
</dbReference>
<dbReference type="Pfam" id="PF07963">
    <property type="entry name" value="N_methyl"/>
    <property type="match status" value="1"/>
</dbReference>
<organism evidence="10 11">
    <name type="scientific">Desulfopila aestuarii DSM 18488</name>
    <dbReference type="NCBI Taxonomy" id="1121416"/>
    <lineage>
        <taxon>Bacteria</taxon>
        <taxon>Pseudomonadati</taxon>
        <taxon>Thermodesulfobacteriota</taxon>
        <taxon>Desulfobulbia</taxon>
        <taxon>Desulfobulbales</taxon>
        <taxon>Desulfocapsaceae</taxon>
        <taxon>Desulfopila</taxon>
    </lineage>
</organism>
<keyword evidence="11" id="KW-1185">Reference proteome</keyword>
<dbReference type="PANTHER" id="PTHR38779">
    <property type="entry name" value="TYPE II SECRETION SYSTEM PROTEIN I-RELATED"/>
    <property type="match status" value="1"/>
</dbReference>
<evidence type="ECO:0000256" key="4">
    <source>
        <dbReference type="ARBA" id="ARBA00022481"/>
    </source>
</evidence>
<dbReference type="RefSeq" id="WP_084554172.1">
    <property type="nucleotide sequence ID" value="NZ_FRFE01000021.1"/>
</dbReference>
<comment type="similarity">
    <text evidence="2">Belongs to the GSP I family.</text>
</comment>
<evidence type="ECO:0000256" key="3">
    <source>
        <dbReference type="ARBA" id="ARBA00022475"/>
    </source>
</evidence>
<evidence type="ECO:0000256" key="7">
    <source>
        <dbReference type="ARBA" id="ARBA00022989"/>
    </source>
</evidence>
<evidence type="ECO:0000256" key="2">
    <source>
        <dbReference type="ARBA" id="ARBA00008358"/>
    </source>
</evidence>
<keyword evidence="3" id="KW-1003">Cell membrane</keyword>
<dbReference type="PANTHER" id="PTHR38779:SF2">
    <property type="entry name" value="TYPE II SECRETION SYSTEM PROTEIN I-RELATED"/>
    <property type="match status" value="1"/>
</dbReference>
<feature type="transmembrane region" description="Helical" evidence="9">
    <location>
        <begin position="28"/>
        <end position="49"/>
    </location>
</feature>
<keyword evidence="8 9" id="KW-0472">Membrane</keyword>
<gene>
    <name evidence="10" type="ORF">SAMN02745220_03690</name>
</gene>
<dbReference type="InterPro" id="IPR010052">
    <property type="entry name" value="T2SS_protein-GspI"/>
</dbReference>
<keyword evidence="5" id="KW-0997">Cell inner membrane</keyword>
<evidence type="ECO:0000256" key="5">
    <source>
        <dbReference type="ARBA" id="ARBA00022519"/>
    </source>
</evidence>
<accession>A0A1M7YE18</accession>
<dbReference type="PROSITE" id="PS00409">
    <property type="entry name" value="PROKAR_NTER_METHYL"/>
    <property type="match status" value="1"/>
</dbReference>
<dbReference type="GO" id="GO:0015627">
    <property type="term" value="C:type II protein secretion system complex"/>
    <property type="evidence" value="ECO:0007669"/>
    <property type="project" value="InterPro"/>
</dbReference>